<accession>A0A4R8DUS0</accession>
<keyword evidence="2" id="KW-1133">Transmembrane helix</keyword>
<dbReference type="InterPro" id="IPR016032">
    <property type="entry name" value="Sig_transdc_resp-reg_C-effctor"/>
</dbReference>
<evidence type="ECO:0000259" key="3">
    <source>
        <dbReference type="SMART" id="SM00421"/>
    </source>
</evidence>
<dbReference type="Pfam" id="PF07495">
    <property type="entry name" value="Y_Y_Y"/>
    <property type="match status" value="1"/>
</dbReference>
<keyword evidence="1" id="KW-0597">Phosphoprotein</keyword>
<feature type="transmembrane region" description="Helical" evidence="2">
    <location>
        <begin position="757"/>
        <end position="779"/>
    </location>
</feature>
<keyword evidence="2" id="KW-0812">Transmembrane</keyword>
<comment type="caution">
    <text evidence="4">The sequence shown here is derived from an EMBL/GenBank/DDBJ whole genome shotgun (WGS) entry which is preliminary data.</text>
</comment>
<dbReference type="Pfam" id="PF00196">
    <property type="entry name" value="GerE"/>
    <property type="match status" value="1"/>
</dbReference>
<keyword evidence="5" id="KW-1185">Reference proteome</keyword>
<dbReference type="GO" id="GO:0003677">
    <property type="term" value="F:DNA binding"/>
    <property type="evidence" value="ECO:0007669"/>
    <property type="project" value="InterPro"/>
</dbReference>
<sequence>MRMRQLLPVILVIFSPMGVIKGQNTIGLPQIINYPKEVYQAGTQSWDIAQDHNGILYFANNSGLLTFNGHYWHRYPMPNETIVRSVQVAPSGRVFVGAQDEIGYFFPGANGDLVYTSLKSLVPAADRKFADVWDISIIGDQVFFRAEDKIFLYKDQTVAVYPAPSEWRFMGNVGEEVFAQDKAKGLMRFREGRWEPLRQPFGGPDTLVTTLLPFDKDTLLIGTNRHGLYLLTGDRVTRKRTQADVWLESNRIYSGSVASEGDFALGTSSGGCMILNRDGRVIQTLSRPEGIQNNNVLTLFLDRDHNLWMGLDNGIDFVAYNTAITHIFPDQNNQVAGYAARIYQGKLFIGTSDGLYSVPLDFRESDLAFSKGQFTQVRGTDGQVWNLTEVNGQLLMGHHEGAFQIKGDAAYPLLPGVGSWLFAPLSSVYPSPQVIVGSYSGLDLLDYQGGTFRSEGKLPGLTESLRFLAIDNDNRIWTSHPYRGVFRIDLSPDHHSFTARLYTSKDGLPGDLNNYVYRVKNRVVVATEKGIFEYDPARDRFVLSDFMEPVFHHQKVRYLREDDNGNIWFVSSERVGIVDFRKPSGGNAYTIVYFPELTGETVGGFEFLYPYNDENVFISFDKGFFHLNYNRYLRSKPELTVMIGQVRTTARKDSLLFGGYFTNGDRVADVQTAIAHLPNLVNSFHFEYASPLYEQKDNISYSYQLTGFDKGWSDWTRKTEKDYTNLPAGTYTFQVKARNNLGNESKAASYTFTVEPAWYQTVWAYIGYILILCGILYLVSRYQRRKFASQQQKYEEEQDRLRYLHQLELEANEKQIVQLKNDKLESDVNFKNKELASVTMHLVQRGKLLSNIKEDLVRLQRHIDNPTGAQEFKKVIRLLNDDESNEEDWEHFSIHFDQVHSNFLANLKGRYPTLTSTDLKLCAYLRMNLSSKEIAQLMNISLRGVEISRYRLRKKLNVPSDANLYDYLITVTGH</sequence>
<feature type="domain" description="HTH luxR-type" evidence="3">
    <location>
        <begin position="911"/>
        <end position="968"/>
    </location>
</feature>
<dbReference type="InterPro" id="IPR000792">
    <property type="entry name" value="Tscrpt_reg_LuxR_C"/>
</dbReference>
<dbReference type="AlphaFoldDB" id="A0A4R8DUS0"/>
<dbReference type="InterPro" id="IPR015943">
    <property type="entry name" value="WD40/YVTN_repeat-like_dom_sf"/>
</dbReference>
<evidence type="ECO:0000313" key="4">
    <source>
        <dbReference type="EMBL" id="TDX01157.1"/>
    </source>
</evidence>
<dbReference type="InterPro" id="IPR011047">
    <property type="entry name" value="Quinoprotein_ADH-like_sf"/>
</dbReference>
<dbReference type="PANTHER" id="PTHR43547:SF2">
    <property type="entry name" value="HYBRID SIGNAL TRANSDUCTION HISTIDINE KINASE C"/>
    <property type="match status" value="1"/>
</dbReference>
<organism evidence="4 5">
    <name type="scientific">Dinghuibacter silviterrae</name>
    <dbReference type="NCBI Taxonomy" id="1539049"/>
    <lineage>
        <taxon>Bacteria</taxon>
        <taxon>Pseudomonadati</taxon>
        <taxon>Bacteroidota</taxon>
        <taxon>Chitinophagia</taxon>
        <taxon>Chitinophagales</taxon>
        <taxon>Chitinophagaceae</taxon>
        <taxon>Dinghuibacter</taxon>
    </lineage>
</organism>
<evidence type="ECO:0000256" key="2">
    <source>
        <dbReference type="SAM" id="Phobius"/>
    </source>
</evidence>
<dbReference type="EMBL" id="SODV01000001">
    <property type="protein sequence ID" value="TDX01157.1"/>
    <property type="molecule type" value="Genomic_DNA"/>
</dbReference>
<dbReference type="InterPro" id="IPR011123">
    <property type="entry name" value="Y_Y_Y"/>
</dbReference>
<evidence type="ECO:0000256" key="1">
    <source>
        <dbReference type="ARBA" id="ARBA00022553"/>
    </source>
</evidence>
<name>A0A4R8DUS0_9BACT</name>
<dbReference type="InterPro" id="IPR013783">
    <property type="entry name" value="Ig-like_fold"/>
</dbReference>
<dbReference type="GO" id="GO:0006355">
    <property type="term" value="P:regulation of DNA-templated transcription"/>
    <property type="evidence" value="ECO:0007669"/>
    <property type="project" value="InterPro"/>
</dbReference>
<evidence type="ECO:0000313" key="5">
    <source>
        <dbReference type="Proteomes" id="UP000294498"/>
    </source>
</evidence>
<keyword evidence="2" id="KW-0472">Membrane</keyword>
<protein>
    <submittedName>
        <fullName evidence="4">Regulatory LuxR family protein</fullName>
    </submittedName>
</protein>
<dbReference type="Gene3D" id="2.130.10.10">
    <property type="entry name" value="YVTN repeat-like/Quinoprotein amine dehydrogenase"/>
    <property type="match status" value="2"/>
</dbReference>
<reference evidence="4 5" key="1">
    <citation type="submission" date="2019-03" db="EMBL/GenBank/DDBJ databases">
        <title>Genomic Encyclopedia of Type Strains, Phase IV (KMG-IV): sequencing the most valuable type-strain genomes for metagenomic binning, comparative biology and taxonomic classification.</title>
        <authorList>
            <person name="Goeker M."/>
        </authorList>
    </citation>
    <scope>NUCLEOTIDE SEQUENCE [LARGE SCALE GENOMIC DNA]</scope>
    <source>
        <strain evidence="4 5">DSM 100059</strain>
    </source>
</reference>
<dbReference type="PANTHER" id="PTHR43547">
    <property type="entry name" value="TWO-COMPONENT HISTIDINE KINASE"/>
    <property type="match status" value="1"/>
</dbReference>
<gene>
    <name evidence="4" type="ORF">EDB95_2188</name>
</gene>
<dbReference type="OrthoDB" id="9809670at2"/>
<proteinExistence type="predicted"/>
<dbReference type="Gene3D" id="1.10.10.10">
    <property type="entry name" value="Winged helix-like DNA-binding domain superfamily/Winged helix DNA-binding domain"/>
    <property type="match status" value="1"/>
</dbReference>
<dbReference type="SMART" id="SM00421">
    <property type="entry name" value="HTH_LUXR"/>
    <property type="match status" value="1"/>
</dbReference>
<dbReference type="InterPro" id="IPR036388">
    <property type="entry name" value="WH-like_DNA-bd_sf"/>
</dbReference>
<dbReference type="SUPFAM" id="SSF50998">
    <property type="entry name" value="Quinoprotein alcohol dehydrogenase-like"/>
    <property type="match status" value="1"/>
</dbReference>
<dbReference type="SUPFAM" id="SSF46894">
    <property type="entry name" value="C-terminal effector domain of the bipartite response regulators"/>
    <property type="match status" value="1"/>
</dbReference>
<dbReference type="GO" id="GO:0000155">
    <property type="term" value="F:phosphorelay sensor kinase activity"/>
    <property type="evidence" value="ECO:0007669"/>
    <property type="project" value="TreeGrafter"/>
</dbReference>
<dbReference type="Proteomes" id="UP000294498">
    <property type="component" value="Unassembled WGS sequence"/>
</dbReference>
<dbReference type="Gene3D" id="2.60.40.10">
    <property type="entry name" value="Immunoglobulins"/>
    <property type="match status" value="1"/>
</dbReference>